<accession>E5XPJ9</accession>
<proteinExistence type="predicted"/>
<keyword evidence="1" id="KW-0732">Signal</keyword>
<feature type="signal peptide" evidence="1">
    <location>
        <begin position="1"/>
        <end position="22"/>
    </location>
</feature>
<keyword evidence="3" id="KW-1185">Reference proteome</keyword>
<evidence type="ECO:0000313" key="2">
    <source>
        <dbReference type="EMBL" id="EFV13723.1"/>
    </source>
</evidence>
<organism evidence="2 3">
    <name type="scientific">Segniliparus rugosus (strain ATCC BAA-974 / DSM 45345 / CCUG 50838 / CIP 108380 / JCM 13579 / CDC 945)</name>
    <dbReference type="NCBI Taxonomy" id="679197"/>
    <lineage>
        <taxon>Bacteria</taxon>
        <taxon>Bacillati</taxon>
        <taxon>Actinomycetota</taxon>
        <taxon>Actinomycetes</taxon>
        <taxon>Mycobacteriales</taxon>
        <taxon>Segniliparaceae</taxon>
        <taxon>Segniliparus</taxon>
    </lineage>
</organism>
<evidence type="ECO:0000256" key="1">
    <source>
        <dbReference type="SAM" id="SignalP"/>
    </source>
</evidence>
<protein>
    <submittedName>
        <fullName evidence="2">Uncharacterized protein</fullName>
    </submittedName>
</protein>
<feature type="chain" id="PRO_5039640136" evidence="1">
    <location>
        <begin position="23"/>
        <end position="143"/>
    </location>
</feature>
<name>E5XPJ9_SEGRC</name>
<dbReference type="RefSeq" id="WP_007469012.1">
    <property type="nucleotide sequence ID" value="NZ_KI391954.1"/>
</dbReference>
<dbReference type="Proteomes" id="UP000004816">
    <property type="component" value="Unassembled WGS sequence"/>
</dbReference>
<dbReference type="HOGENOM" id="CLU_1804867_0_0_11"/>
<dbReference type="EMBL" id="ACZI02000003">
    <property type="protein sequence ID" value="EFV13723.1"/>
    <property type="molecule type" value="Genomic_DNA"/>
</dbReference>
<sequence length="143" mass="14775">MRRQWRLFLALSLAFCAAPAAAADTEAACAAFSQATALVNTDLTPFLGFARKEGWSYNDPGMAEAIQKASAGLAQAGRDVDAKLADTEPGPAQNALRHYSSTAIDLGQKISRKAAFPDLTSTVDAYNAAVHTANGACGLGIGG</sequence>
<gene>
    <name evidence="2" type="ORF">HMPREF9336_01421</name>
</gene>
<dbReference type="AlphaFoldDB" id="E5XPJ9"/>
<reference evidence="2 3" key="1">
    <citation type="journal article" date="2011" name="Stand. Genomic Sci.">
        <title>High quality draft genome sequence of Segniliparus rugosus CDC 945(T)= (ATCC BAA-974(T)).</title>
        <authorList>
            <person name="Earl A.M."/>
            <person name="Desjardins C.A."/>
            <person name="Fitzgerald M.G."/>
            <person name="Arachchi H.M."/>
            <person name="Zeng Q."/>
            <person name="Mehta T."/>
            <person name="Griggs A."/>
            <person name="Birren B.W."/>
            <person name="Toney N.C."/>
            <person name="Carr J."/>
            <person name="Posey J."/>
            <person name="Butler W.R."/>
        </authorList>
    </citation>
    <scope>NUCLEOTIDE SEQUENCE [LARGE SCALE GENOMIC DNA]</scope>
    <source>
        <strain evidence="3">ATCC BAA-974 / DSM 45345 / CCUG 50838 / CIP 108380 / JCM 13579 / CDC 945</strain>
    </source>
</reference>
<evidence type="ECO:0000313" key="3">
    <source>
        <dbReference type="Proteomes" id="UP000004816"/>
    </source>
</evidence>
<dbReference type="OrthoDB" id="9842295at2"/>
<comment type="caution">
    <text evidence="2">The sequence shown here is derived from an EMBL/GenBank/DDBJ whole genome shotgun (WGS) entry which is preliminary data.</text>
</comment>